<dbReference type="EC" id="3.6.4.13" evidence="1"/>
<feature type="short sequence motif" description="Q motif" evidence="9">
    <location>
        <begin position="11"/>
        <end position="39"/>
    </location>
</feature>
<dbReference type="Gene3D" id="3.40.50.300">
    <property type="entry name" value="P-loop containing nucleotide triphosphate hydrolases"/>
    <property type="match status" value="2"/>
</dbReference>
<dbReference type="PROSITE" id="PS51194">
    <property type="entry name" value="HELICASE_CTER"/>
    <property type="match status" value="1"/>
</dbReference>
<dbReference type="GO" id="GO:0005829">
    <property type="term" value="C:cytosol"/>
    <property type="evidence" value="ECO:0007669"/>
    <property type="project" value="TreeGrafter"/>
</dbReference>
<evidence type="ECO:0000256" key="1">
    <source>
        <dbReference type="ARBA" id="ARBA00012552"/>
    </source>
</evidence>
<evidence type="ECO:0000256" key="7">
    <source>
        <dbReference type="ARBA" id="ARBA00038041"/>
    </source>
</evidence>
<dbReference type="InterPro" id="IPR050079">
    <property type="entry name" value="DEAD_box_RNA_helicase"/>
</dbReference>
<dbReference type="GO" id="GO:0005524">
    <property type="term" value="F:ATP binding"/>
    <property type="evidence" value="ECO:0007669"/>
    <property type="project" value="UniProtKB-KW"/>
</dbReference>
<dbReference type="SMART" id="SM00490">
    <property type="entry name" value="HELICc"/>
    <property type="match status" value="1"/>
</dbReference>
<dbReference type="Pfam" id="PF00271">
    <property type="entry name" value="Helicase_C"/>
    <property type="match status" value="2"/>
</dbReference>
<protein>
    <recommendedName>
        <fullName evidence="1">RNA helicase</fullName>
        <ecNumber evidence="1">3.6.4.13</ecNumber>
    </recommendedName>
</protein>
<dbReference type="GO" id="GO:0003724">
    <property type="term" value="F:RNA helicase activity"/>
    <property type="evidence" value="ECO:0007669"/>
    <property type="project" value="UniProtKB-EC"/>
</dbReference>
<dbReference type="SMART" id="SM00487">
    <property type="entry name" value="DEXDc"/>
    <property type="match status" value="1"/>
</dbReference>
<proteinExistence type="inferred from homology"/>
<evidence type="ECO:0000259" key="12">
    <source>
        <dbReference type="PROSITE" id="PS51194"/>
    </source>
</evidence>
<reference evidence="14" key="1">
    <citation type="journal article" date="2014" name="Genome Announc.">
        <title>De novo whole-genome sequence and genome annotation of Lichtheimia ramosa.</title>
        <authorList>
            <person name="Linde J."/>
            <person name="Schwartze V."/>
            <person name="Binder U."/>
            <person name="Lass-Florl C."/>
            <person name="Voigt K."/>
            <person name="Horn F."/>
        </authorList>
    </citation>
    <scope>NUCLEOTIDE SEQUENCE</scope>
    <source>
        <strain evidence="14">JMRC FSU:6197</strain>
    </source>
</reference>
<keyword evidence="5" id="KW-0067">ATP-binding</keyword>
<dbReference type="PROSITE" id="PS51192">
    <property type="entry name" value="HELICASE_ATP_BIND_1"/>
    <property type="match status" value="1"/>
</dbReference>
<evidence type="ECO:0000256" key="5">
    <source>
        <dbReference type="ARBA" id="ARBA00022840"/>
    </source>
</evidence>
<dbReference type="InterPro" id="IPR011545">
    <property type="entry name" value="DEAD/DEAH_box_helicase_dom"/>
</dbReference>
<feature type="region of interest" description="Disordered" evidence="10">
    <location>
        <begin position="322"/>
        <end position="352"/>
    </location>
</feature>
<dbReference type="GO" id="GO:0003723">
    <property type="term" value="F:RNA binding"/>
    <property type="evidence" value="ECO:0007669"/>
    <property type="project" value="UniProtKB-KW"/>
</dbReference>
<keyword evidence="4" id="KW-0347">Helicase</keyword>
<dbReference type="InterPro" id="IPR014001">
    <property type="entry name" value="Helicase_ATP-bd"/>
</dbReference>
<evidence type="ECO:0000256" key="4">
    <source>
        <dbReference type="ARBA" id="ARBA00022806"/>
    </source>
</evidence>
<dbReference type="InterPro" id="IPR027417">
    <property type="entry name" value="P-loop_NTPase"/>
</dbReference>
<dbReference type="PROSITE" id="PS51195">
    <property type="entry name" value="Q_MOTIF"/>
    <property type="match status" value="1"/>
</dbReference>
<dbReference type="EMBL" id="LK023379">
    <property type="protein sequence ID" value="CDS13646.1"/>
    <property type="molecule type" value="Genomic_DNA"/>
</dbReference>
<feature type="region of interest" description="Disordered" evidence="10">
    <location>
        <begin position="535"/>
        <end position="581"/>
    </location>
</feature>
<feature type="compositionally biased region" description="Acidic residues" evidence="10">
    <location>
        <begin position="325"/>
        <end position="338"/>
    </location>
</feature>
<dbReference type="InterPro" id="IPR001650">
    <property type="entry name" value="Helicase_C-like"/>
</dbReference>
<evidence type="ECO:0000259" key="11">
    <source>
        <dbReference type="PROSITE" id="PS51192"/>
    </source>
</evidence>
<dbReference type="AlphaFoldDB" id="A0A077X1C4"/>
<keyword evidence="2" id="KW-0547">Nucleotide-binding</keyword>
<dbReference type="GO" id="GO:0016787">
    <property type="term" value="F:hydrolase activity"/>
    <property type="evidence" value="ECO:0007669"/>
    <property type="project" value="UniProtKB-KW"/>
</dbReference>
<gene>
    <name evidence="14" type="ORF">LRAMOSA05822</name>
</gene>
<keyword evidence="3" id="KW-0378">Hydrolase</keyword>
<evidence type="ECO:0000256" key="8">
    <source>
        <dbReference type="ARBA" id="ARBA00047984"/>
    </source>
</evidence>
<evidence type="ECO:0000256" key="10">
    <source>
        <dbReference type="SAM" id="MobiDB-lite"/>
    </source>
</evidence>
<feature type="domain" description="DEAD-box RNA helicase Q" evidence="13">
    <location>
        <begin position="11"/>
        <end position="39"/>
    </location>
</feature>
<evidence type="ECO:0000313" key="14">
    <source>
        <dbReference type="EMBL" id="CDS13646.1"/>
    </source>
</evidence>
<dbReference type="Pfam" id="PF00270">
    <property type="entry name" value="DEAD"/>
    <property type="match status" value="1"/>
</dbReference>
<feature type="compositionally biased region" description="Basic and acidic residues" evidence="10">
    <location>
        <begin position="544"/>
        <end position="553"/>
    </location>
</feature>
<comment type="similarity">
    <text evidence="7">Belongs to the DEAD box helicase family. DDX56/DBP9 subfamily.</text>
</comment>
<dbReference type="CDD" id="cd18787">
    <property type="entry name" value="SF2_C_DEAD"/>
    <property type="match status" value="1"/>
</dbReference>
<evidence type="ECO:0000256" key="3">
    <source>
        <dbReference type="ARBA" id="ARBA00022801"/>
    </source>
</evidence>
<dbReference type="SUPFAM" id="SSF52540">
    <property type="entry name" value="P-loop containing nucleoside triphosphate hydrolases"/>
    <property type="match status" value="2"/>
</dbReference>
<sequence length="581" mass="66295">MSDQKLLEQDLSFESFDLDPRLARAVAQLNFTHPTLVQAKAIPLALGGKDILARARTGSGKTAAYAIPIVQKILQSKKEGDDNAIKALILVPTRELAEQVTKHVKKLIVYAKEVVHVVNLAGQMTPQMQRPILAEKPEIIVSTPSKAVVHLEAKNMDLTGSLDTLVIDEADLVLSFGYEQDLRKILSYLPKIYQSFLMSATFTKDIEDLKQLVLRKPAILQLQEEEDESEYLTQYAIKCNEFEKFLFTFVIIKLKLIRGKLILFVNSVERCYKLKLFLEQFSIRSCVLNSELPLNSRYHIVEEFNRGIYDYLIASDESQLRGEVDSEDEQDEEEEEEADKQHAGKKKKRDTQDKEYGVSRGIDFQGVAAVINFDFPCSAKAYTHRIGRTARGGQKGIALSFIVTKETGRLEPDLVKLVGRGKDVYDDVIFTRVEKQQKSKGLELKPYGFDKKNVDGFKYRVQDALRSVTKAAIQEARITEIKREILNSEKLKTHFEDKPLDLDFLRHDKAVRPAHVKQHLKHIPSYLMPRVTLPGQVSQQSPRTRPEDVPFHSEKKRRKGFKKPNAKKPRSNPLKVVRARR</sequence>
<comment type="catalytic activity">
    <reaction evidence="8">
        <text>ATP + H2O = ADP + phosphate + H(+)</text>
        <dbReference type="Rhea" id="RHEA:13065"/>
        <dbReference type="ChEBI" id="CHEBI:15377"/>
        <dbReference type="ChEBI" id="CHEBI:15378"/>
        <dbReference type="ChEBI" id="CHEBI:30616"/>
        <dbReference type="ChEBI" id="CHEBI:43474"/>
        <dbReference type="ChEBI" id="CHEBI:456216"/>
        <dbReference type="EC" id="3.6.4.13"/>
    </reaction>
</comment>
<dbReference type="CDD" id="cd17961">
    <property type="entry name" value="DEADc_DDX56"/>
    <property type="match status" value="1"/>
</dbReference>
<feature type="compositionally biased region" description="Basic residues" evidence="10">
    <location>
        <begin position="554"/>
        <end position="570"/>
    </location>
</feature>
<evidence type="ECO:0000256" key="6">
    <source>
        <dbReference type="ARBA" id="ARBA00022884"/>
    </source>
</evidence>
<dbReference type="OrthoDB" id="1191041at2759"/>
<evidence type="ECO:0000259" key="13">
    <source>
        <dbReference type="PROSITE" id="PS51195"/>
    </source>
</evidence>
<feature type="domain" description="Helicase ATP-binding" evidence="11">
    <location>
        <begin position="42"/>
        <end position="220"/>
    </location>
</feature>
<dbReference type="PANTHER" id="PTHR47959:SF21">
    <property type="entry name" value="DEAD-BOX HELICASE 56"/>
    <property type="match status" value="1"/>
</dbReference>
<accession>A0A077X1C4</accession>
<name>A0A077X1C4_9FUNG</name>
<dbReference type="InterPro" id="IPR014014">
    <property type="entry name" value="RNA_helicase_DEAD_Q_motif"/>
</dbReference>
<organism evidence="14">
    <name type="scientific">Lichtheimia ramosa</name>
    <dbReference type="NCBI Taxonomy" id="688394"/>
    <lineage>
        <taxon>Eukaryota</taxon>
        <taxon>Fungi</taxon>
        <taxon>Fungi incertae sedis</taxon>
        <taxon>Mucoromycota</taxon>
        <taxon>Mucoromycotina</taxon>
        <taxon>Mucoromycetes</taxon>
        <taxon>Mucorales</taxon>
        <taxon>Lichtheimiaceae</taxon>
        <taxon>Lichtheimia</taxon>
    </lineage>
</organism>
<evidence type="ECO:0000256" key="2">
    <source>
        <dbReference type="ARBA" id="ARBA00022741"/>
    </source>
</evidence>
<evidence type="ECO:0000256" key="9">
    <source>
        <dbReference type="PROSITE-ProRule" id="PRU00552"/>
    </source>
</evidence>
<keyword evidence="6" id="KW-0694">RNA-binding</keyword>
<dbReference type="PANTHER" id="PTHR47959">
    <property type="entry name" value="ATP-DEPENDENT RNA HELICASE RHLE-RELATED"/>
    <property type="match status" value="1"/>
</dbReference>
<feature type="domain" description="Helicase C-terminal" evidence="12">
    <location>
        <begin position="231"/>
        <end position="441"/>
    </location>
</feature>